<protein>
    <submittedName>
        <fullName evidence="1">Uncharacterized protein</fullName>
    </submittedName>
</protein>
<dbReference type="AlphaFoldDB" id="A0A0R0M2Q9"/>
<accession>A0A0R0M2Q9</accession>
<dbReference type="VEuPathDB" id="MicrosporidiaDB:M153_4990004362"/>
<organism evidence="1 2">
    <name type="scientific">Pseudoloma neurophilia</name>
    <dbReference type="NCBI Taxonomy" id="146866"/>
    <lineage>
        <taxon>Eukaryota</taxon>
        <taxon>Fungi</taxon>
        <taxon>Fungi incertae sedis</taxon>
        <taxon>Microsporidia</taxon>
        <taxon>Pseudoloma</taxon>
    </lineage>
</organism>
<comment type="caution">
    <text evidence="1">The sequence shown here is derived from an EMBL/GenBank/DDBJ whole genome shotgun (WGS) entry which is preliminary data.</text>
</comment>
<dbReference type="Proteomes" id="UP000051530">
    <property type="component" value="Unassembled WGS sequence"/>
</dbReference>
<evidence type="ECO:0000313" key="1">
    <source>
        <dbReference type="EMBL" id="KRH93886.1"/>
    </source>
</evidence>
<proteinExistence type="predicted"/>
<dbReference type="EMBL" id="LGUB01000187">
    <property type="protein sequence ID" value="KRH93886.1"/>
    <property type="molecule type" value="Genomic_DNA"/>
</dbReference>
<reference evidence="1 2" key="1">
    <citation type="submission" date="2015-07" db="EMBL/GenBank/DDBJ databases">
        <title>The genome of Pseudoloma neurophilia, a relevant intracellular parasite of the zebrafish.</title>
        <authorList>
            <person name="Ndikumana S."/>
            <person name="Pelin A."/>
            <person name="Sanders J."/>
            <person name="Corradi N."/>
        </authorList>
    </citation>
    <scope>NUCLEOTIDE SEQUENCE [LARGE SCALE GENOMIC DNA]</scope>
    <source>
        <strain evidence="1 2">MK1</strain>
    </source>
</reference>
<keyword evidence="2" id="KW-1185">Reference proteome</keyword>
<evidence type="ECO:0000313" key="2">
    <source>
        <dbReference type="Proteomes" id="UP000051530"/>
    </source>
</evidence>
<name>A0A0R0M2Q9_9MICR</name>
<gene>
    <name evidence="1" type="ORF">M153_4990004362</name>
</gene>
<sequence>MLMKQIVDKVSRICRYKSNQDQKFVIIIAIKTQIIAKETDFLSTFSQDLLESKDLHFEN</sequence>